<gene>
    <name evidence="1" type="ORF">Vadar_026096</name>
</gene>
<comment type="caution">
    <text evidence="1">The sequence shown here is derived from an EMBL/GenBank/DDBJ whole genome shotgun (WGS) entry which is preliminary data.</text>
</comment>
<protein>
    <submittedName>
        <fullName evidence="1">Uncharacterized protein</fullName>
    </submittedName>
</protein>
<evidence type="ECO:0000313" key="1">
    <source>
        <dbReference type="EMBL" id="KAH7861431.1"/>
    </source>
</evidence>
<dbReference type="Proteomes" id="UP000828048">
    <property type="component" value="Chromosome 4"/>
</dbReference>
<proteinExistence type="predicted"/>
<organism evidence="1 2">
    <name type="scientific">Vaccinium darrowii</name>
    <dbReference type="NCBI Taxonomy" id="229202"/>
    <lineage>
        <taxon>Eukaryota</taxon>
        <taxon>Viridiplantae</taxon>
        <taxon>Streptophyta</taxon>
        <taxon>Embryophyta</taxon>
        <taxon>Tracheophyta</taxon>
        <taxon>Spermatophyta</taxon>
        <taxon>Magnoliopsida</taxon>
        <taxon>eudicotyledons</taxon>
        <taxon>Gunneridae</taxon>
        <taxon>Pentapetalae</taxon>
        <taxon>asterids</taxon>
        <taxon>Ericales</taxon>
        <taxon>Ericaceae</taxon>
        <taxon>Vaccinioideae</taxon>
        <taxon>Vaccinieae</taxon>
        <taxon>Vaccinium</taxon>
    </lineage>
</organism>
<evidence type="ECO:0000313" key="2">
    <source>
        <dbReference type="Proteomes" id="UP000828048"/>
    </source>
</evidence>
<name>A0ACB7Z6D5_9ERIC</name>
<reference evidence="1 2" key="1">
    <citation type="journal article" date="2021" name="Hortic Res">
        <title>High-quality reference genome and annotation aids understanding of berry development for evergreen blueberry (Vaccinium darrowii).</title>
        <authorList>
            <person name="Yu J."/>
            <person name="Hulse-Kemp A.M."/>
            <person name="Babiker E."/>
            <person name="Staton M."/>
        </authorList>
    </citation>
    <scope>NUCLEOTIDE SEQUENCE [LARGE SCALE GENOMIC DNA]</scope>
    <source>
        <strain evidence="2">cv. NJ 8807/NJ 8810</strain>
        <tissue evidence="1">Young leaf</tissue>
    </source>
</reference>
<accession>A0ACB7Z6D5</accession>
<keyword evidence="2" id="KW-1185">Reference proteome</keyword>
<dbReference type="EMBL" id="CM037154">
    <property type="protein sequence ID" value="KAH7861431.1"/>
    <property type="molecule type" value="Genomic_DNA"/>
</dbReference>
<sequence length="81" mass="9426">MYVSNQLFDDGDTTKALFPDYLFYFYLIEQVLYDDGDKEVLNLRKEVWEFVGDGSMSDEEQTTENQSPDPSHEVALLNLVH</sequence>